<dbReference type="PANTHER" id="PTHR20883">
    <property type="entry name" value="PHYTANOYL-COA DIOXYGENASE DOMAIN CONTAINING 1"/>
    <property type="match status" value="1"/>
</dbReference>
<dbReference type="PANTHER" id="PTHR20883:SF41">
    <property type="entry name" value="IRON_ALPHA-KETOGLUTARATE-DEPENDENT DIOXYGENASE ASQJ"/>
    <property type="match status" value="1"/>
</dbReference>
<dbReference type="InterPro" id="IPR008775">
    <property type="entry name" value="Phytyl_CoA_dOase-like"/>
</dbReference>
<dbReference type="EMBL" id="ARYJ01000003">
    <property type="protein sequence ID" value="KCZ89844.1"/>
    <property type="molecule type" value="Genomic_DNA"/>
</dbReference>
<evidence type="ECO:0000313" key="3">
    <source>
        <dbReference type="Proteomes" id="UP000024816"/>
    </source>
</evidence>
<dbReference type="Pfam" id="PF05721">
    <property type="entry name" value="PhyH"/>
    <property type="match status" value="1"/>
</dbReference>
<sequence>MGATVKQLSGSSTGAEINQALEEDGVVIVKDFFSGDLIKALNEQLEPFVAASRPRVQNNMYDDFLGGYTVRLHGIAAKADSFAPVLTDVRILEVMDQQLKPNCTDYRLSAAELIEIRGGETAQPIHRDDDSWPRAAQSAAPLVINVMIALSDYTAENGATVVVPGSHKWDIDREPQPEEITQAVMSPGSVAIFTGQTLHGGGKNVSGVPRRGLSVSYCHGWLVPVENSFLGVPLERIRQLPERAQSLLGYDIYDGTSRGGGVINMYEVGSPRAILDQ</sequence>
<reference evidence="2 3" key="1">
    <citation type="journal article" date="2014" name="Antonie Van Leeuwenhoek">
        <title>Hyphomonas beringensis sp. nov. and Hyphomonas chukchiensis sp. nov., isolated from surface seawater of the Bering Sea and Chukchi Sea.</title>
        <authorList>
            <person name="Li C."/>
            <person name="Lai Q."/>
            <person name="Li G."/>
            <person name="Dong C."/>
            <person name="Wang J."/>
            <person name="Liao Y."/>
            <person name="Shao Z."/>
        </authorList>
    </citation>
    <scope>NUCLEOTIDE SEQUENCE [LARGE SCALE GENOMIC DNA]</scope>
    <source>
        <strain evidence="2 3">VP2</strain>
    </source>
</reference>
<dbReference type="Gene3D" id="2.60.120.620">
    <property type="entry name" value="q2cbj1_9rhob like domain"/>
    <property type="match status" value="1"/>
</dbReference>
<keyword evidence="2" id="KW-0223">Dioxygenase</keyword>
<protein>
    <submittedName>
        <fullName evidence="2">Phytanoyl-CoA dioxygenase</fullName>
    </submittedName>
</protein>
<keyword evidence="1" id="KW-0560">Oxidoreductase</keyword>
<dbReference type="SUPFAM" id="SSF51197">
    <property type="entry name" value="Clavaminate synthase-like"/>
    <property type="match status" value="1"/>
</dbReference>
<evidence type="ECO:0000256" key="1">
    <source>
        <dbReference type="ARBA" id="ARBA00023002"/>
    </source>
</evidence>
<dbReference type="eggNOG" id="COG5285">
    <property type="taxonomic scope" value="Bacteria"/>
</dbReference>
<dbReference type="GO" id="GO:0005506">
    <property type="term" value="F:iron ion binding"/>
    <property type="evidence" value="ECO:0007669"/>
    <property type="project" value="UniProtKB-ARBA"/>
</dbReference>
<evidence type="ECO:0000313" key="2">
    <source>
        <dbReference type="EMBL" id="KCZ89844.1"/>
    </source>
</evidence>
<comment type="caution">
    <text evidence="2">The sequence shown here is derived from an EMBL/GenBank/DDBJ whole genome shotgun (WGS) entry which is preliminary data.</text>
</comment>
<keyword evidence="3" id="KW-1185">Reference proteome</keyword>
<proteinExistence type="predicted"/>
<gene>
    <name evidence="2" type="ORF">HJA_06317</name>
</gene>
<name>A0A059FGU1_9PROT</name>
<accession>A0A059FGU1</accession>
<organism evidence="2 3">
    <name type="scientific">Hyphomonas jannaschiana VP2</name>
    <dbReference type="NCBI Taxonomy" id="1280952"/>
    <lineage>
        <taxon>Bacteria</taxon>
        <taxon>Pseudomonadati</taxon>
        <taxon>Pseudomonadota</taxon>
        <taxon>Alphaproteobacteria</taxon>
        <taxon>Hyphomonadales</taxon>
        <taxon>Hyphomonadaceae</taxon>
        <taxon>Hyphomonas</taxon>
    </lineage>
</organism>
<dbReference type="PATRIC" id="fig|1280952.3.peg.1254"/>
<dbReference type="RefSeq" id="WP_035579561.1">
    <property type="nucleotide sequence ID" value="NZ_ARYJ01000003.1"/>
</dbReference>
<dbReference type="AlphaFoldDB" id="A0A059FGU1"/>
<dbReference type="Proteomes" id="UP000024816">
    <property type="component" value="Unassembled WGS sequence"/>
</dbReference>
<dbReference type="STRING" id="1280952.HJA_06317"/>
<dbReference type="GO" id="GO:0016706">
    <property type="term" value="F:2-oxoglutarate-dependent dioxygenase activity"/>
    <property type="evidence" value="ECO:0007669"/>
    <property type="project" value="UniProtKB-ARBA"/>
</dbReference>